<gene>
    <name evidence="5" type="ORF">WOLCODRAFT_71250</name>
</gene>
<dbReference type="GO" id="GO:0016787">
    <property type="term" value="F:hydrolase activity"/>
    <property type="evidence" value="ECO:0007669"/>
    <property type="project" value="InterPro"/>
</dbReference>
<dbReference type="InterPro" id="IPR032466">
    <property type="entry name" value="Metal_Hydrolase"/>
</dbReference>
<dbReference type="Proteomes" id="UP000218811">
    <property type="component" value="Unassembled WGS sequence"/>
</dbReference>
<keyword evidence="6" id="KW-1185">Reference proteome</keyword>
<dbReference type="PANTHER" id="PTHR21240">
    <property type="entry name" value="2-AMINO-3-CARBOXYLMUCONATE-6-SEMIALDEHYDE DECARBOXYLASE"/>
    <property type="match status" value="1"/>
</dbReference>
<dbReference type="InterPro" id="IPR006680">
    <property type="entry name" value="Amidohydro-rel"/>
</dbReference>
<accession>A0A2H3JY30</accession>
<protein>
    <recommendedName>
        <fullName evidence="4">Amidohydrolase-related domain-containing protein</fullName>
    </recommendedName>
</protein>
<name>A0A2H3JY30_WOLCO</name>
<comment type="similarity">
    <text evidence="3">Belongs to the metallo-dependent hydrolases superfamily.</text>
</comment>
<dbReference type="GO" id="GO:0016831">
    <property type="term" value="F:carboxy-lyase activity"/>
    <property type="evidence" value="ECO:0007669"/>
    <property type="project" value="UniProtKB-KW"/>
</dbReference>
<dbReference type="GO" id="GO:0005737">
    <property type="term" value="C:cytoplasm"/>
    <property type="evidence" value="ECO:0007669"/>
    <property type="project" value="TreeGrafter"/>
</dbReference>
<dbReference type="OrthoDB" id="2832284at2759"/>
<keyword evidence="2 3" id="KW-0456">Lyase</keyword>
<evidence type="ECO:0000313" key="5">
    <source>
        <dbReference type="EMBL" id="PCH41077.1"/>
    </source>
</evidence>
<sequence>LAELAYALDELHADGVALSSSYGEGSHAVYIGDDVYDPIWAELDRRGATVFLHGTQTASSTPWPHASLGIPITEVPNETYKAAAHLVVTGKKRRFANVNIILAHLGGSALALAPRVAVLSRHMGCALTSEEILEDFRSFYYDTALSAHESTLTAATAFVGHERILFGTDFPAVSKDMAGWYTQNADEYYKSDDMQLGAIMRDNALRLMPTLQRRLRQTD</sequence>
<dbReference type="PANTHER" id="PTHR21240:SF28">
    <property type="entry name" value="ISO-OROTATE DECARBOXYLASE (EUROFUNG)"/>
    <property type="match status" value="1"/>
</dbReference>
<evidence type="ECO:0000313" key="6">
    <source>
        <dbReference type="Proteomes" id="UP000218811"/>
    </source>
</evidence>
<keyword evidence="1 3" id="KW-0210">Decarboxylase</keyword>
<organism evidence="5 6">
    <name type="scientific">Wolfiporia cocos (strain MD-104)</name>
    <name type="common">Brown rot fungus</name>
    <dbReference type="NCBI Taxonomy" id="742152"/>
    <lineage>
        <taxon>Eukaryota</taxon>
        <taxon>Fungi</taxon>
        <taxon>Dikarya</taxon>
        <taxon>Basidiomycota</taxon>
        <taxon>Agaricomycotina</taxon>
        <taxon>Agaricomycetes</taxon>
        <taxon>Polyporales</taxon>
        <taxon>Phaeolaceae</taxon>
        <taxon>Wolfiporia</taxon>
    </lineage>
</organism>
<dbReference type="GO" id="GO:0019748">
    <property type="term" value="P:secondary metabolic process"/>
    <property type="evidence" value="ECO:0007669"/>
    <property type="project" value="TreeGrafter"/>
</dbReference>
<reference evidence="5 6" key="1">
    <citation type="journal article" date="2012" name="Science">
        <title>The Paleozoic origin of enzymatic lignin decomposition reconstructed from 31 fungal genomes.</title>
        <authorList>
            <person name="Floudas D."/>
            <person name="Binder M."/>
            <person name="Riley R."/>
            <person name="Barry K."/>
            <person name="Blanchette R.A."/>
            <person name="Henrissat B."/>
            <person name="Martinez A.T."/>
            <person name="Otillar R."/>
            <person name="Spatafora J.W."/>
            <person name="Yadav J.S."/>
            <person name="Aerts A."/>
            <person name="Benoit I."/>
            <person name="Boyd A."/>
            <person name="Carlson A."/>
            <person name="Copeland A."/>
            <person name="Coutinho P.M."/>
            <person name="de Vries R.P."/>
            <person name="Ferreira P."/>
            <person name="Findley K."/>
            <person name="Foster B."/>
            <person name="Gaskell J."/>
            <person name="Glotzer D."/>
            <person name="Gorecki P."/>
            <person name="Heitman J."/>
            <person name="Hesse C."/>
            <person name="Hori C."/>
            <person name="Igarashi K."/>
            <person name="Jurgens J.A."/>
            <person name="Kallen N."/>
            <person name="Kersten P."/>
            <person name="Kohler A."/>
            <person name="Kuees U."/>
            <person name="Kumar T.K.A."/>
            <person name="Kuo A."/>
            <person name="LaButti K."/>
            <person name="Larrondo L.F."/>
            <person name="Lindquist E."/>
            <person name="Ling A."/>
            <person name="Lombard V."/>
            <person name="Lucas S."/>
            <person name="Lundell T."/>
            <person name="Martin R."/>
            <person name="McLaughlin D.J."/>
            <person name="Morgenstern I."/>
            <person name="Morin E."/>
            <person name="Murat C."/>
            <person name="Nagy L.G."/>
            <person name="Nolan M."/>
            <person name="Ohm R.A."/>
            <person name="Patyshakuliyeva A."/>
            <person name="Rokas A."/>
            <person name="Ruiz-Duenas F.J."/>
            <person name="Sabat G."/>
            <person name="Salamov A."/>
            <person name="Samejima M."/>
            <person name="Schmutz J."/>
            <person name="Slot J.C."/>
            <person name="St John F."/>
            <person name="Stenlid J."/>
            <person name="Sun H."/>
            <person name="Sun S."/>
            <person name="Syed K."/>
            <person name="Tsang A."/>
            <person name="Wiebenga A."/>
            <person name="Young D."/>
            <person name="Pisabarro A."/>
            <person name="Eastwood D.C."/>
            <person name="Martin F."/>
            <person name="Cullen D."/>
            <person name="Grigoriev I.V."/>
            <person name="Hibbett D.S."/>
        </authorList>
    </citation>
    <scope>NUCLEOTIDE SEQUENCE [LARGE SCALE GENOMIC DNA]</scope>
    <source>
        <strain evidence="5 6">MD-104</strain>
    </source>
</reference>
<dbReference type="SUPFAM" id="SSF51556">
    <property type="entry name" value="Metallo-dependent hydrolases"/>
    <property type="match status" value="1"/>
</dbReference>
<dbReference type="EMBL" id="KB468113">
    <property type="protein sequence ID" value="PCH41077.1"/>
    <property type="molecule type" value="Genomic_DNA"/>
</dbReference>
<evidence type="ECO:0000256" key="1">
    <source>
        <dbReference type="ARBA" id="ARBA00022793"/>
    </source>
</evidence>
<dbReference type="InterPro" id="IPR032465">
    <property type="entry name" value="ACMSD"/>
</dbReference>
<dbReference type="STRING" id="742152.A0A2H3JY30"/>
<dbReference type="Gene3D" id="3.20.20.140">
    <property type="entry name" value="Metal-dependent hydrolases"/>
    <property type="match status" value="1"/>
</dbReference>
<proteinExistence type="inferred from homology"/>
<evidence type="ECO:0000259" key="4">
    <source>
        <dbReference type="Pfam" id="PF04909"/>
    </source>
</evidence>
<evidence type="ECO:0000256" key="2">
    <source>
        <dbReference type="ARBA" id="ARBA00023239"/>
    </source>
</evidence>
<feature type="domain" description="Amidohydrolase-related" evidence="4">
    <location>
        <begin position="2"/>
        <end position="207"/>
    </location>
</feature>
<evidence type="ECO:0000256" key="3">
    <source>
        <dbReference type="RuleBase" id="RU366045"/>
    </source>
</evidence>
<dbReference type="Pfam" id="PF04909">
    <property type="entry name" value="Amidohydro_2"/>
    <property type="match status" value="1"/>
</dbReference>
<dbReference type="AlphaFoldDB" id="A0A2H3JY30"/>
<feature type="non-terminal residue" evidence="5">
    <location>
        <position position="1"/>
    </location>
</feature>
<dbReference type="OMA" id="IILSHMG"/>